<keyword evidence="1" id="KW-0732">Signal</keyword>
<organism evidence="3 4">
    <name type="scientific">Rotaria socialis</name>
    <dbReference type="NCBI Taxonomy" id="392032"/>
    <lineage>
        <taxon>Eukaryota</taxon>
        <taxon>Metazoa</taxon>
        <taxon>Spiralia</taxon>
        <taxon>Gnathifera</taxon>
        <taxon>Rotifera</taxon>
        <taxon>Eurotatoria</taxon>
        <taxon>Bdelloidea</taxon>
        <taxon>Philodinida</taxon>
        <taxon>Philodinidae</taxon>
        <taxon>Rotaria</taxon>
    </lineage>
</organism>
<reference evidence="3" key="1">
    <citation type="submission" date="2021-02" db="EMBL/GenBank/DDBJ databases">
        <authorList>
            <person name="Nowell W R."/>
        </authorList>
    </citation>
    <scope>NUCLEOTIDE SEQUENCE</scope>
</reference>
<evidence type="ECO:0000256" key="1">
    <source>
        <dbReference type="SAM" id="SignalP"/>
    </source>
</evidence>
<evidence type="ECO:0000313" key="3">
    <source>
        <dbReference type="EMBL" id="CAF3244817.1"/>
    </source>
</evidence>
<accession>A0A817R4B1</accession>
<comment type="caution">
    <text evidence="3">The sequence shown here is derived from an EMBL/GenBank/DDBJ whole genome shotgun (WGS) entry which is preliminary data.</text>
</comment>
<gene>
    <name evidence="3" type="ORF">LUA448_LOCUS4478</name>
</gene>
<dbReference type="PANTHER" id="PTHR10742:SF410">
    <property type="entry name" value="LYSINE-SPECIFIC HISTONE DEMETHYLASE 2"/>
    <property type="match status" value="1"/>
</dbReference>
<feature type="domain" description="Amine oxidase" evidence="2">
    <location>
        <begin position="55"/>
        <end position="91"/>
    </location>
</feature>
<dbReference type="InterPro" id="IPR002937">
    <property type="entry name" value="Amino_oxidase"/>
</dbReference>
<dbReference type="Proteomes" id="UP000663833">
    <property type="component" value="Unassembled WGS sequence"/>
</dbReference>
<dbReference type="PANTHER" id="PTHR10742">
    <property type="entry name" value="FLAVIN MONOAMINE OXIDASE"/>
    <property type="match status" value="1"/>
</dbReference>
<protein>
    <recommendedName>
        <fullName evidence="2">Amine oxidase domain-containing protein</fullName>
    </recommendedName>
</protein>
<dbReference type="GO" id="GO:0016491">
    <property type="term" value="F:oxidoreductase activity"/>
    <property type="evidence" value="ECO:0007669"/>
    <property type="project" value="InterPro"/>
</dbReference>
<feature type="chain" id="PRO_5032677025" description="Amine oxidase domain-containing protein" evidence="1">
    <location>
        <begin position="16"/>
        <end position="100"/>
    </location>
</feature>
<name>A0A817R4B1_9BILA</name>
<dbReference type="InterPro" id="IPR050281">
    <property type="entry name" value="Flavin_monoamine_oxidase"/>
</dbReference>
<proteinExistence type="predicted"/>
<evidence type="ECO:0000313" key="4">
    <source>
        <dbReference type="Proteomes" id="UP000663833"/>
    </source>
</evidence>
<dbReference type="Pfam" id="PF01593">
    <property type="entry name" value="Amino_oxidase"/>
    <property type="match status" value="1"/>
</dbReference>
<dbReference type="AlphaFoldDB" id="A0A817R4B1"/>
<feature type="signal peptide" evidence="1">
    <location>
        <begin position="1"/>
        <end position="15"/>
    </location>
</feature>
<dbReference type="EMBL" id="CAJNYD010000322">
    <property type="protein sequence ID" value="CAF3244817.1"/>
    <property type="molecule type" value="Genomic_DNA"/>
</dbReference>
<sequence>MQVLLFFALYTMAVSHFQEYYPNNAFQIRRLRRAQLQFDSSNIIMTDVLIIGVGLSGLETARLLQQNNIRTTVLEGCNRIGGRIWSIKAKNNHNFYLGVL</sequence>
<evidence type="ECO:0000259" key="2">
    <source>
        <dbReference type="Pfam" id="PF01593"/>
    </source>
</evidence>
<dbReference type="InterPro" id="IPR036188">
    <property type="entry name" value="FAD/NAD-bd_sf"/>
</dbReference>
<dbReference type="Gene3D" id="3.50.50.60">
    <property type="entry name" value="FAD/NAD(P)-binding domain"/>
    <property type="match status" value="1"/>
</dbReference>
<dbReference type="SUPFAM" id="SSF51905">
    <property type="entry name" value="FAD/NAD(P)-binding domain"/>
    <property type="match status" value="1"/>
</dbReference>